<evidence type="ECO:0000256" key="3">
    <source>
        <dbReference type="ARBA" id="ARBA00012483"/>
    </source>
</evidence>
<comment type="pathway">
    <text evidence="2">Protein modification; protein ubiquitination.</text>
</comment>
<feature type="domain" description="RING-type" evidence="11">
    <location>
        <begin position="103"/>
        <end position="145"/>
    </location>
</feature>
<keyword evidence="13" id="KW-1185">Reference proteome</keyword>
<evidence type="ECO:0000259" key="11">
    <source>
        <dbReference type="PROSITE" id="PS50089"/>
    </source>
</evidence>
<dbReference type="PROSITE" id="PS50089">
    <property type="entry name" value="ZF_RING_2"/>
    <property type="match status" value="1"/>
</dbReference>
<dbReference type="InterPro" id="IPR013083">
    <property type="entry name" value="Znf_RING/FYVE/PHD"/>
</dbReference>
<dbReference type="OrthoDB" id="8062037at2759"/>
<accession>A0A5J5ADA4</accession>
<proteinExistence type="predicted"/>
<dbReference type="SUPFAM" id="SSF57850">
    <property type="entry name" value="RING/U-box"/>
    <property type="match status" value="1"/>
</dbReference>
<dbReference type="GO" id="GO:0061630">
    <property type="term" value="F:ubiquitin protein ligase activity"/>
    <property type="evidence" value="ECO:0007669"/>
    <property type="project" value="UniProtKB-EC"/>
</dbReference>
<evidence type="ECO:0000256" key="8">
    <source>
        <dbReference type="ARBA" id="ARBA00022833"/>
    </source>
</evidence>
<evidence type="ECO:0000256" key="7">
    <source>
        <dbReference type="ARBA" id="ARBA00022786"/>
    </source>
</evidence>
<sequence length="239" mass="26546">MMGSPQTPYPPDLYSQALQIKLYQAFIFSIPILFSVILFLLFYLFYLKRRASTVSSPPSSLSGSSNHATPFASPSDMDLKGSLKEKLPIILFDEGVSTRDSQCCVCLGEFEMKEELHQVPSCKHVFHIDCICHWLCSHSTCPLCRSSIVTTIRHGHPEPPAGGGPNIVIRRDNGNFNQNPQIVCPEQEEELESIANYLREQEMVLMEGSSGASTSICLENEMSFSNGDSVILSINIHNT</sequence>
<evidence type="ECO:0000256" key="9">
    <source>
        <dbReference type="PROSITE-ProRule" id="PRU00175"/>
    </source>
</evidence>
<dbReference type="InterPro" id="IPR044600">
    <property type="entry name" value="ATL1/ATL16-like"/>
</dbReference>
<dbReference type="EMBL" id="CM018045">
    <property type="protein sequence ID" value="KAA8528214.1"/>
    <property type="molecule type" value="Genomic_DNA"/>
</dbReference>
<name>A0A5J5ADA4_9ASTE</name>
<gene>
    <name evidence="12" type="ORF">F0562_035535</name>
</gene>
<evidence type="ECO:0000256" key="6">
    <source>
        <dbReference type="ARBA" id="ARBA00022771"/>
    </source>
</evidence>
<dbReference type="Gene3D" id="3.30.40.10">
    <property type="entry name" value="Zinc/RING finger domain, C3HC4 (zinc finger)"/>
    <property type="match status" value="1"/>
</dbReference>
<evidence type="ECO:0000313" key="12">
    <source>
        <dbReference type="EMBL" id="KAA8528214.1"/>
    </source>
</evidence>
<reference evidence="12 13" key="1">
    <citation type="submission" date="2019-09" db="EMBL/GenBank/DDBJ databases">
        <title>A chromosome-level genome assembly of the Chinese tupelo Nyssa sinensis.</title>
        <authorList>
            <person name="Yang X."/>
            <person name="Kang M."/>
            <person name="Yang Y."/>
            <person name="Xiong H."/>
            <person name="Wang M."/>
            <person name="Zhang Z."/>
            <person name="Wang Z."/>
            <person name="Wu H."/>
            <person name="Ma T."/>
            <person name="Liu J."/>
            <person name="Xi Z."/>
        </authorList>
    </citation>
    <scope>NUCLEOTIDE SEQUENCE [LARGE SCALE GENOMIC DNA]</scope>
    <source>
        <strain evidence="12">J267</strain>
        <tissue evidence="12">Leaf</tissue>
    </source>
</reference>
<dbReference type="PANTHER" id="PTHR46913">
    <property type="entry name" value="RING-H2 FINGER PROTEIN ATL16"/>
    <property type="match status" value="1"/>
</dbReference>
<dbReference type="InterPro" id="IPR001841">
    <property type="entry name" value="Znf_RING"/>
</dbReference>
<keyword evidence="4" id="KW-0808">Transferase</keyword>
<dbReference type="Pfam" id="PF13639">
    <property type="entry name" value="zf-RING_2"/>
    <property type="match status" value="1"/>
</dbReference>
<evidence type="ECO:0000256" key="5">
    <source>
        <dbReference type="ARBA" id="ARBA00022723"/>
    </source>
</evidence>
<dbReference type="Proteomes" id="UP000325577">
    <property type="component" value="Linkage Group LG21"/>
</dbReference>
<evidence type="ECO:0000313" key="13">
    <source>
        <dbReference type="Proteomes" id="UP000325577"/>
    </source>
</evidence>
<dbReference type="AlphaFoldDB" id="A0A5J5ADA4"/>
<evidence type="ECO:0000256" key="2">
    <source>
        <dbReference type="ARBA" id="ARBA00004906"/>
    </source>
</evidence>
<evidence type="ECO:0000256" key="1">
    <source>
        <dbReference type="ARBA" id="ARBA00000900"/>
    </source>
</evidence>
<dbReference type="PANTHER" id="PTHR46913:SF23">
    <property type="entry name" value="E3 UBIQUITIN-PROTEIN LIGASE RHA4A-RELATED"/>
    <property type="match status" value="1"/>
</dbReference>
<keyword evidence="10" id="KW-0472">Membrane</keyword>
<comment type="catalytic activity">
    <reaction evidence="1">
        <text>S-ubiquitinyl-[E2 ubiquitin-conjugating enzyme]-L-cysteine + [acceptor protein]-L-lysine = [E2 ubiquitin-conjugating enzyme]-L-cysteine + N(6)-ubiquitinyl-[acceptor protein]-L-lysine.</text>
        <dbReference type="EC" id="2.3.2.27"/>
    </reaction>
</comment>
<keyword evidence="5" id="KW-0479">Metal-binding</keyword>
<keyword evidence="10" id="KW-1133">Transmembrane helix</keyword>
<keyword evidence="10" id="KW-0812">Transmembrane</keyword>
<protein>
    <recommendedName>
        <fullName evidence="3">RING-type E3 ubiquitin transferase</fullName>
        <ecNumber evidence="3">2.3.2.27</ecNumber>
    </recommendedName>
</protein>
<dbReference type="GO" id="GO:0008270">
    <property type="term" value="F:zinc ion binding"/>
    <property type="evidence" value="ECO:0007669"/>
    <property type="project" value="UniProtKB-KW"/>
</dbReference>
<dbReference type="GO" id="GO:0016567">
    <property type="term" value="P:protein ubiquitination"/>
    <property type="evidence" value="ECO:0007669"/>
    <property type="project" value="InterPro"/>
</dbReference>
<organism evidence="12 13">
    <name type="scientific">Nyssa sinensis</name>
    <dbReference type="NCBI Taxonomy" id="561372"/>
    <lineage>
        <taxon>Eukaryota</taxon>
        <taxon>Viridiplantae</taxon>
        <taxon>Streptophyta</taxon>
        <taxon>Embryophyta</taxon>
        <taxon>Tracheophyta</taxon>
        <taxon>Spermatophyta</taxon>
        <taxon>Magnoliopsida</taxon>
        <taxon>eudicotyledons</taxon>
        <taxon>Gunneridae</taxon>
        <taxon>Pentapetalae</taxon>
        <taxon>asterids</taxon>
        <taxon>Cornales</taxon>
        <taxon>Nyssaceae</taxon>
        <taxon>Nyssa</taxon>
    </lineage>
</organism>
<dbReference type="CDD" id="cd16461">
    <property type="entry name" value="RING-H2_EL5-like"/>
    <property type="match status" value="1"/>
</dbReference>
<keyword evidence="6 9" id="KW-0863">Zinc-finger</keyword>
<evidence type="ECO:0000256" key="4">
    <source>
        <dbReference type="ARBA" id="ARBA00022679"/>
    </source>
</evidence>
<evidence type="ECO:0000256" key="10">
    <source>
        <dbReference type="SAM" id="Phobius"/>
    </source>
</evidence>
<keyword evidence="8" id="KW-0862">Zinc</keyword>
<feature type="transmembrane region" description="Helical" evidence="10">
    <location>
        <begin position="20"/>
        <end position="46"/>
    </location>
</feature>
<keyword evidence="7" id="KW-0833">Ubl conjugation pathway</keyword>
<dbReference type="EC" id="2.3.2.27" evidence="3"/>